<dbReference type="Gene3D" id="1.10.10.60">
    <property type="entry name" value="Homeodomain-like"/>
    <property type="match status" value="1"/>
</dbReference>
<keyword evidence="3" id="KW-1185">Reference proteome</keyword>
<evidence type="ECO:0000313" key="2">
    <source>
        <dbReference type="EMBL" id="SFJ49924.1"/>
    </source>
</evidence>
<evidence type="ECO:0000256" key="1">
    <source>
        <dbReference type="SAM" id="Coils"/>
    </source>
</evidence>
<dbReference type="EMBL" id="FOQO01000010">
    <property type="protein sequence ID" value="SFJ49924.1"/>
    <property type="molecule type" value="Genomic_DNA"/>
</dbReference>
<accession>A0A1I3RTP3</accession>
<organism evidence="2 3">
    <name type="scientific">Parapedobacter indicus</name>
    <dbReference type="NCBI Taxonomy" id="1477437"/>
    <lineage>
        <taxon>Bacteria</taxon>
        <taxon>Pseudomonadati</taxon>
        <taxon>Bacteroidota</taxon>
        <taxon>Sphingobacteriia</taxon>
        <taxon>Sphingobacteriales</taxon>
        <taxon>Sphingobacteriaceae</taxon>
        <taxon>Parapedobacter</taxon>
    </lineage>
</organism>
<name>A0A1I3RTP3_9SPHI</name>
<dbReference type="OrthoDB" id="1495855at2"/>
<dbReference type="SUPFAM" id="SSF46689">
    <property type="entry name" value="Homeodomain-like"/>
    <property type="match status" value="1"/>
</dbReference>
<gene>
    <name evidence="2" type="ORF">SAMN05444682_110137</name>
</gene>
<dbReference type="GO" id="GO:0004803">
    <property type="term" value="F:transposase activity"/>
    <property type="evidence" value="ECO:0007669"/>
    <property type="project" value="InterPro"/>
</dbReference>
<reference evidence="2 3" key="1">
    <citation type="submission" date="2016-10" db="EMBL/GenBank/DDBJ databases">
        <authorList>
            <person name="de Groot N.N."/>
        </authorList>
    </citation>
    <scope>NUCLEOTIDE SEQUENCE [LARGE SCALE GENOMIC DNA]</scope>
    <source>
        <strain evidence="2 3">RK1</strain>
    </source>
</reference>
<dbReference type="InterPro" id="IPR002514">
    <property type="entry name" value="Transposase_8"/>
</dbReference>
<evidence type="ECO:0000313" key="3">
    <source>
        <dbReference type="Proteomes" id="UP000198670"/>
    </source>
</evidence>
<proteinExistence type="predicted"/>
<keyword evidence="1" id="KW-0175">Coiled coil</keyword>
<protein>
    <submittedName>
        <fullName evidence="2">Putative transposase</fullName>
    </submittedName>
</protein>
<dbReference type="Proteomes" id="UP000198670">
    <property type="component" value="Unassembled WGS sequence"/>
</dbReference>
<dbReference type="STRING" id="1477437.SAMN05444682_110137"/>
<dbReference type="GO" id="GO:0003677">
    <property type="term" value="F:DNA binding"/>
    <property type="evidence" value="ECO:0007669"/>
    <property type="project" value="InterPro"/>
</dbReference>
<feature type="coiled-coil region" evidence="1">
    <location>
        <begin position="42"/>
        <end position="76"/>
    </location>
</feature>
<dbReference type="InterPro" id="IPR009057">
    <property type="entry name" value="Homeodomain-like_sf"/>
</dbReference>
<dbReference type="Pfam" id="PF01527">
    <property type="entry name" value="HTH_Tnp_1"/>
    <property type="match status" value="1"/>
</dbReference>
<sequence>MNKTRVNETVMQKAIRASADGKRVCDICKELNIHRNTFYLWKKKYQKIREDGRRRLDELEAENVRLRQRNSALEMNNRAIVDLLLS</sequence>
<dbReference type="GO" id="GO:0006313">
    <property type="term" value="P:DNA transposition"/>
    <property type="evidence" value="ECO:0007669"/>
    <property type="project" value="InterPro"/>
</dbReference>
<dbReference type="RefSeq" id="WP_090629678.1">
    <property type="nucleotide sequence ID" value="NZ_FOQO01000010.1"/>
</dbReference>
<dbReference type="AlphaFoldDB" id="A0A1I3RTP3"/>